<dbReference type="EMBL" id="JNAD02000008">
    <property type="protein sequence ID" value="RKM94313.1"/>
    <property type="molecule type" value="Genomic_DNA"/>
</dbReference>
<dbReference type="SUPFAM" id="SSF55073">
    <property type="entry name" value="Nucleotide cyclase"/>
    <property type="match status" value="1"/>
</dbReference>
<proteinExistence type="predicted"/>
<evidence type="ECO:0000313" key="4">
    <source>
        <dbReference type="Proteomes" id="UP000028058"/>
    </source>
</evidence>
<name>A0A420V0Z0_9ACTN</name>
<comment type="caution">
    <text evidence="3">The sequence shown here is derived from an EMBL/GenBank/DDBJ whole genome shotgun (WGS) entry which is preliminary data.</text>
</comment>
<dbReference type="AlphaFoldDB" id="A0A420V0Z0"/>
<feature type="coiled-coil region" evidence="1">
    <location>
        <begin position="231"/>
        <end position="258"/>
    </location>
</feature>
<sequence length="316" mass="33426">MYGVVRRALAVAGIEAAHREDRGDGILLLLPGSVPKHAVLGAFVDALEAELRGHARLHREGPRVLRLRAAMHAGEVAWDGRGWVGADLNTAFRMVDVPALKRTLEAAPKAVLSVGVSEALHRAVVRHDYLGIDPVEYRAVEFSAKELTDETLWIRVPGYLEPPGLDASGPSGGPRQDGGAPSGRAATAGPPAPAGNSGIGVVHGGIQGVGVNQGEIRQYWQPGSSPAPAEVAELKSHLEQLRAELREARSRHEIDDDTYAGATAELDEARRHTTAPDGAGRRPLLNALRRLRDLVENASGLAVTVAALIRLAGGEV</sequence>
<feature type="compositionally biased region" description="Low complexity" evidence="2">
    <location>
        <begin position="178"/>
        <end position="196"/>
    </location>
</feature>
<reference evidence="3 4" key="1">
    <citation type="journal article" date="2014" name="Genome Announc.">
        <title>Draft Genome Sequence of Streptomyces fradiae ATCC 19609, a Strain Highly Sensitive to Antibiotics.</title>
        <authorList>
            <person name="Bekker O.B."/>
            <person name="Klimina K.M."/>
            <person name="Vatlin A.A."/>
            <person name="Zakharevich N.V."/>
            <person name="Kasianov A.S."/>
            <person name="Danilenko V.N."/>
        </authorList>
    </citation>
    <scope>NUCLEOTIDE SEQUENCE [LARGE SCALE GENOMIC DNA]</scope>
    <source>
        <strain evidence="3 4">ATCC 19609</strain>
    </source>
</reference>
<dbReference type="InterPro" id="IPR029787">
    <property type="entry name" value="Nucleotide_cyclase"/>
</dbReference>
<evidence type="ECO:0000256" key="2">
    <source>
        <dbReference type="SAM" id="MobiDB-lite"/>
    </source>
</evidence>
<keyword evidence="4" id="KW-1185">Reference proteome</keyword>
<accession>A0A420V0Z0</accession>
<keyword evidence="1" id="KW-0175">Coiled coil</keyword>
<evidence type="ECO:0000256" key="1">
    <source>
        <dbReference type="SAM" id="Coils"/>
    </source>
</evidence>
<feature type="region of interest" description="Disordered" evidence="2">
    <location>
        <begin position="163"/>
        <end position="201"/>
    </location>
</feature>
<gene>
    <name evidence="3" type="ORF">SFRA_017590</name>
</gene>
<evidence type="ECO:0008006" key="5">
    <source>
        <dbReference type="Google" id="ProtNLM"/>
    </source>
</evidence>
<dbReference type="Proteomes" id="UP000028058">
    <property type="component" value="Unassembled WGS sequence"/>
</dbReference>
<protein>
    <recommendedName>
        <fullName evidence="5">Guanylate cyclase domain-containing protein</fullName>
    </recommendedName>
</protein>
<evidence type="ECO:0000313" key="3">
    <source>
        <dbReference type="EMBL" id="RKM94313.1"/>
    </source>
</evidence>
<organism evidence="3 4">
    <name type="scientific">Streptomyces xinghaiensis</name>
    <dbReference type="NCBI Taxonomy" id="1038928"/>
    <lineage>
        <taxon>Bacteria</taxon>
        <taxon>Bacillati</taxon>
        <taxon>Actinomycetota</taxon>
        <taxon>Actinomycetes</taxon>
        <taxon>Kitasatosporales</taxon>
        <taxon>Streptomycetaceae</taxon>
        <taxon>Streptomyces</taxon>
    </lineage>
</organism>